<dbReference type="Proteomes" id="UP000541583">
    <property type="component" value="Unassembled WGS sequence"/>
</dbReference>
<evidence type="ECO:0000313" key="4">
    <source>
        <dbReference type="Proteomes" id="UP000541583"/>
    </source>
</evidence>
<evidence type="ECO:0000313" key="3">
    <source>
        <dbReference type="EMBL" id="MBB6130990.1"/>
    </source>
</evidence>
<evidence type="ECO:0000256" key="1">
    <source>
        <dbReference type="SAM" id="Phobius"/>
    </source>
</evidence>
<proteinExistence type="predicted"/>
<dbReference type="AlphaFoldDB" id="A0A1N6YK65"/>
<keyword evidence="1" id="KW-0812">Transmembrane</keyword>
<dbReference type="RefSeq" id="WP_139332285.1">
    <property type="nucleotide sequence ID" value="NZ_FTMG01000005.1"/>
</dbReference>
<sequence>MDTLVTYMFQITVAFMIIQVCIPIVIIIRNRHKNKAEYSGLTQLEVEEMEHQHFLQEVDAILNMNHISHCDD</sequence>
<name>A0A1N6YK65_9SPHI</name>
<accession>A0A1N6YK65</accession>
<protein>
    <submittedName>
        <fullName evidence="3">Uncharacterized protein</fullName>
    </submittedName>
</protein>
<feature type="transmembrane region" description="Helical" evidence="1">
    <location>
        <begin position="6"/>
        <end position="28"/>
    </location>
</feature>
<reference evidence="4 5" key="1">
    <citation type="submission" date="2020-08" db="EMBL/GenBank/DDBJ databases">
        <title>Genomic Encyclopedia of Type Strains, Phase IV (KMG-V): Genome sequencing to study the core and pangenomes of soil and plant-associated prokaryotes.</title>
        <authorList>
            <person name="Whitman W."/>
        </authorList>
    </citation>
    <scope>NUCLEOTIDE SEQUENCE [LARGE SCALE GENOMIC DNA]</scope>
    <source>
        <strain evidence="2 4">ANJLi2</strain>
        <strain evidence="3 5">MP601</strain>
    </source>
</reference>
<keyword evidence="4" id="KW-1185">Reference proteome</keyword>
<organism evidence="3 5">
    <name type="scientific">Mucilaginibacter lappiensis</name>
    <dbReference type="NCBI Taxonomy" id="354630"/>
    <lineage>
        <taxon>Bacteria</taxon>
        <taxon>Pseudomonadati</taxon>
        <taxon>Bacteroidota</taxon>
        <taxon>Sphingobacteriia</taxon>
        <taxon>Sphingobacteriales</taxon>
        <taxon>Sphingobacteriaceae</taxon>
        <taxon>Mucilaginibacter</taxon>
    </lineage>
</organism>
<dbReference type="Proteomes" id="UP000548326">
    <property type="component" value="Unassembled WGS sequence"/>
</dbReference>
<comment type="caution">
    <text evidence="3">The sequence shown here is derived from an EMBL/GenBank/DDBJ whole genome shotgun (WGS) entry which is preliminary data.</text>
</comment>
<dbReference type="OrthoDB" id="9859148at2"/>
<evidence type="ECO:0000313" key="2">
    <source>
        <dbReference type="EMBL" id="MBB6109772.1"/>
    </source>
</evidence>
<keyword evidence="1" id="KW-1133">Transmembrane helix</keyword>
<dbReference type="EMBL" id="JACHCB010000005">
    <property type="protein sequence ID" value="MBB6109772.1"/>
    <property type="molecule type" value="Genomic_DNA"/>
</dbReference>
<dbReference type="EMBL" id="JACHCA010000018">
    <property type="protein sequence ID" value="MBB6130990.1"/>
    <property type="molecule type" value="Genomic_DNA"/>
</dbReference>
<keyword evidence="1" id="KW-0472">Membrane</keyword>
<evidence type="ECO:0000313" key="5">
    <source>
        <dbReference type="Proteomes" id="UP000548326"/>
    </source>
</evidence>
<gene>
    <name evidence="3" type="ORF">HDF22_005136</name>
    <name evidence="2" type="ORF">HDF23_002521</name>
</gene>